<dbReference type="SMART" id="SM00248">
    <property type="entry name" value="ANK"/>
    <property type="match status" value="5"/>
</dbReference>
<dbReference type="InterPro" id="IPR036770">
    <property type="entry name" value="Ankyrin_rpt-contain_sf"/>
</dbReference>
<dbReference type="OrthoDB" id="5130968at2759"/>
<accession>A0A0U1LZC1</accession>
<dbReference type="InterPro" id="IPR050663">
    <property type="entry name" value="Ankyrin-SOCS_Box"/>
</dbReference>
<dbReference type="Pfam" id="PF12796">
    <property type="entry name" value="Ank_2"/>
    <property type="match status" value="1"/>
</dbReference>
<dbReference type="GO" id="GO:0000976">
    <property type="term" value="F:transcription cis-regulatory region binding"/>
    <property type="evidence" value="ECO:0007669"/>
    <property type="project" value="TreeGrafter"/>
</dbReference>
<sequence length="351" mass="40204">MTSNYMNTILDSMLYKRAIATGVYKQKFLYAVVWGRATAISKFLKEGVLMTQFDSHTYRWWSCDYHDLNNAKRNILILDPRIHPLLAAALFGHVDVVRTLLTEGNANVDFENESGETALIYAINNSRLDVVEILLEQGAKLMALDENDDKYSPFIYAAKVGNKDALEMMYRELQIRSIPSNTISNLCQRACFSACDVGFTDIVEFFLLKGVCVNDYFQDEGSLLYHASMKAHFKMINLLVKYGARMENEKDTGVVSVFRHQPLPTAKIVARKLLKSGCNVANGNRHACALWRIARGYDRKLNPDRKLIDLLQERGFGKEKCRDKCWTKNRYRFQGNDMMSVKFFDYVKGDA</sequence>
<name>A0A0U1LZC1_TALIS</name>
<dbReference type="STRING" id="28573.A0A0U1LZC1"/>
<feature type="repeat" description="ANK" evidence="3">
    <location>
        <begin position="114"/>
        <end position="146"/>
    </location>
</feature>
<keyword evidence="5" id="KW-1185">Reference proteome</keyword>
<gene>
    <name evidence="4" type="ORF">PISL3812_05097</name>
</gene>
<dbReference type="PANTHER" id="PTHR24193">
    <property type="entry name" value="ANKYRIN REPEAT PROTEIN"/>
    <property type="match status" value="1"/>
</dbReference>
<dbReference type="Gene3D" id="1.25.40.20">
    <property type="entry name" value="Ankyrin repeat-containing domain"/>
    <property type="match status" value="2"/>
</dbReference>
<dbReference type="PROSITE" id="PS50297">
    <property type="entry name" value="ANK_REP_REGION"/>
    <property type="match status" value="1"/>
</dbReference>
<organism evidence="4 5">
    <name type="scientific">Talaromyces islandicus</name>
    <name type="common">Penicillium islandicum</name>
    <dbReference type="NCBI Taxonomy" id="28573"/>
    <lineage>
        <taxon>Eukaryota</taxon>
        <taxon>Fungi</taxon>
        <taxon>Dikarya</taxon>
        <taxon>Ascomycota</taxon>
        <taxon>Pezizomycotina</taxon>
        <taxon>Eurotiomycetes</taxon>
        <taxon>Eurotiomycetidae</taxon>
        <taxon>Eurotiales</taxon>
        <taxon>Trichocomaceae</taxon>
        <taxon>Talaromyces</taxon>
        <taxon>Talaromyces sect. Islandici</taxon>
    </lineage>
</organism>
<dbReference type="SUPFAM" id="SSF48403">
    <property type="entry name" value="Ankyrin repeat"/>
    <property type="match status" value="1"/>
</dbReference>
<dbReference type="PROSITE" id="PS50088">
    <property type="entry name" value="ANK_REPEAT"/>
    <property type="match status" value="1"/>
</dbReference>
<dbReference type="GO" id="GO:0005634">
    <property type="term" value="C:nucleus"/>
    <property type="evidence" value="ECO:0007669"/>
    <property type="project" value="TreeGrafter"/>
</dbReference>
<dbReference type="PANTHER" id="PTHR24193:SF121">
    <property type="entry name" value="ADA2A-CONTAINING COMPLEX COMPONENT 3, ISOFORM D"/>
    <property type="match status" value="1"/>
</dbReference>
<evidence type="ECO:0000313" key="5">
    <source>
        <dbReference type="Proteomes" id="UP000054383"/>
    </source>
</evidence>
<keyword evidence="1" id="KW-0677">Repeat</keyword>
<evidence type="ECO:0000256" key="3">
    <source>
        <dbReference type="PROSITE-ProRule" id="PRU00023"/>
    </source>
</evidence>
<evidence type="ECO:0000256" key="1">
    <source>
        <dbReference type="ARBA" id="ARBA00022737"/>
    </source>
</evidence>
<reference evidence="4 5" key="1">
    <citation type="submission" date="2015-04" db="EMBL/GenBank/DDBJ databases">
        <authorList>
            <person name="Syromyatnikov M.Y."/>
            <person name="Popov V.N."/>
        </authorList>
    </citation>
    <scope>NUCLEOTIDE SEQUENCE [LARGE SCALE GENOMIC DNA]</scope>
    <source>
        <strain evidence="4">WF-38-12</strain>
    </source>
</reference>
<dbReference type="EMBL" id="CVMT01000004">
    <property type="protein sequence ID" value="CRG88070.1"/>
    <property type="molecule type" value="Genomic_DNA"/>
</dbReference>
<keyword evidence="2 3" id="KW-0040">ANK repeat</keyword>
<dbReference type="Proteomes" id="UP000054383">
    <property type="component" value="Unassembled WGS sequence"/>
</dbReference>
<dbReference type="GO" id="GO:0045944">
    <property type="term" value="P:positive regulation of transcription by RNA polymerase II"/>
    <property type="evidence" value="ECO:0007669"/>
    <property type="project" value="TreeGrafter"/>
</dbReference>
<dbReference type="InterPro" id="IPR002110">
    <property type="entry name" value="Ankyrin_rpt"/>
</dbReference>
<proteinExistence type="predicted"/>
<protein>
    <submittedName>
        <fullName evidence="4">Uncharacterized protein</fullName>
    </submittedName>
</protein>
<dbReference type="AlphaFoldDB" id="A0A0U1LZC1"/>
<evidence type="ECO:0000313" key="4">
    <source>
        <dbReference type="EMBL" id="CRG88070.1"/>
    </source>
</evidence>
<evidence type="ECO:0000256" key="2">
    <source>
        <dbReference type="ARBA" id="ARBA00023043"/>
    </source>
</evidence>